<gene>
    <name evidence="2" type="ORF">M404DRAFT_25502</name>
</gene>
<accession>A0A0C3NWY8</accession>
<organism evidence="2 3">
    <name type="scientific">Pisolithus tinctorius Marx 270</name>
    <dbReference type="NCBI Taxonomy" id="870435"/>
    <lineage>
        <taxon>Eukaryota</taxon>
        <taxon>Fungi</taxon>
        <taxon>Dikarya</taxon>
        <taxon>Basidiomycota</taxon>
        <taxon>Agaricomycotina</taxon>
        <taxon>Agaricomycetes</taxon>
        <taxon>Agaricomycetidae</taxon>
        <taxon>Boletales</taxon>
        <taxon>Sclerodermatineae</taxon>
        <taxon>Pisolithaceae</taxon>
        <taxon>Pisolithus</taxon>
    </lineage>
</organism>
<reference evidence="3" key="2">
    <citation type="submission" date="2015-01" db="EMBL/GenBank/DDBJ databases">
        <title>Evolutionary Origins and Diversification of the Mycorrhizal Mutualists.</title>
        <authorList>
            <consortium name="DOE Joint Genome Institute"/>
            <consortium name="Mycorrhizal Genomics Consortium"/>
            <person name="Kohler A."/>
            <person name="Kuo A."/>
            <person name="Nagy L.G."/>
            <person name="Floudas D."/>
            <person name="Copeland A."/>
            <person name="Barry K.W."/>
            <person name="Cichocki N."/>
            <person name="Veneault-Fourrey C."/>
            <person name="LaButti K."/>
            <person name="Lindquist E.A."/>
            <person name="Lipzen A."/>
            <person name="Lundell T."/>
            <person name="Morin E."/>
            <person name="Murat C."/>
            <person name="Riley R."/>
            <person name="Ohm R."/>
            <person name="Sun H."/>
            <person name="Tunlid A."/>
            <person name="Henrissat B."/>
            <person name="Grigoriev I.V."/>
            <person name="Hibbett D.S."/>
            <person name="Martin F."/>
        </authorList>
    </citation>
    <scope>NUCLEOTIDE SEQUENCE [LARGE SCALE GENOMIC DNA]</scope>
    <source>
        <strain evidence="3">Marx 270</strain>
    </source>
</reference>
<dbReference type="Pfam" id="PF20722">
    <property type="entry name" value="DUF6830"/>
    <property type="match status" value="1"/>
</dbReference>
<dbReference type="EMBL" id="KN831967">
    <property type="protein sequence ID" value="KIO05380.1"/>
    <property type="molecule type" value="Genomic_DNA"/>
</dbReference>
<name>A0A0C3NWY8_PISTI</name>
<dbReference type="InParanoid" id="A0A0C3NWY8"/>
<keyword evidence="3" id="KW-1185">Reference proteome</keyword>
<evidence type="ECO:0000313" key="3">
    <source>
        <dbReference type="Proteomes" id="UP000054217"/>
    </source>
</evidence>
<dbReference type="InterPro" id="IPR049233">
    <property type="entry name" value="DUF6830"/>
</dbReference>
<protein>
    <recommendedName>
        <fullName evidence="1">DUF6830 domain-containing protein</fullName>
    </recommendedName>
</protein>
<evidence type="ECO:0000313" key="2">
    <source>
        <dbReference type="EMBL" id="KIO05380.1"/>
    </source>
</evidence>
<dbReference type="OrthoDB" id="3232986at2759"/>
<dbReference type="Proteomes" id="UP000054217">
    <property type="component" value="Unassembled WGS sequence"/>
</dbReference>
<dbReference type="AlphaFoldDB" id="A0A0C3NWY8"/>
<dbReference type="HOGENOM" id="CLU_111668_0_0_1"/>
<sequence length="171" mass="18889">MQSIIPSVKHVRVTIQWTADVTEHTHVLEIKTPASASNNNNYNPQICWYLNHAEKCRTFELATSLYESQTHSHGCVEEKSLEVEDGSSDDGDSEISDCKEANLVSKMPGPAQPITNYFTISACLRTQDPDSIPFPLHSFIADGMAINLSYDPPLQHISVDGAAKKFGLLDL</sequence>
<evidence type="ECO:0000259" key="1">
    <source>
        <dbReference type="Pfam" id="PF20722"/>
    </source>
</evidence>
<feature type="domain" description="DUF6830" evidence="1">
    <location>
        <begin position="116"/>
        <end position="171"/>
    </location>
</feature>
<proteinExistence type="predicted"/>
<reference evidence="2 3" key="1">
    <citation type="submission" date="2014-04" db="EMBL/GenBank/DDBJ databases">
        <authorList>
            <consortium name="DOE Joint Genome Institute"/>
            <person name="Kuo A."/>
            <person name="Kohler A."/>
            <person name="Costa M.D."/>
            <person name="Nagy L.G."/>
            <person name="Floudas D."/>
            <person name="Copeland A."/>
            <person name="Barry K.W."/>
            <person name="Cichocki N."/>
            <person name="Veneault-Fourrey C."/>
            <person name="LaButti K."/>
            <person name="Lindquist E.A."/>
            <person name="Lipzen A."/>
            <person name="Lundell T."/>
            <person name="Morin E."/>
            <person name="Murat C."/>
            <person name="Sun H."/>
            <person name="Tunlid A."/>
            <person name="Henrissat B."/>
            <person name="Grigoriev I.V."/>
            <person name="Hibbett D.S."/>
            <person name="Martin F."/>
            <person name="Nordberg H.P."/>
            <person name="Cantor M.N."/>
            <person name="Hua S.X."/>
        </authorList>
    </citation>
    <scope>NUCLEOTIDE SEQUENCE [LARGE SCALE GENOMIC DNA]</scope>
    <source>
        <strain evidence="2 3">Marx 270</strain>
    </source>
</reference>